<name>A0A6A4F5M6_9STRA</name>
<evidence type="ECO:0000313" key="1">
    <source>
        <dbReference type="EMBL" id="KAE9333812.1"/>
    </source>
</evidence>
<protein>
    <submittedName>
        <fullName evidence="1">Uncharacterized protein</fullName>
    </submittedName>
</protein>
<sequence>MVGIARGYKCSERFKVDKLSQHVRDKAELFFQHHSIRGSTLGYIMEHVCILPASHSPSRPYASPAMVQANIVKYAEPDLRHALMAKMMAGEDKAPKSFGKE</sequence>
<evidence type="ECO:0000313" key="2">
    <source>
        <dbReference type="Proteomes" id="UP000434957"/>
    </source>
</evidence>
<accession>A0A6A4F5M6</accession>
<reference evidence="1 2" key="1">
    <citation type="submission" date="2018-08" db="EMBL/GenBank/DDBJ databases">
        <title>Genomic investigation of the strawberry pathogen Phytophthora fragariae indicates pathogenicity is determined by transcriptional variation in three key races.</title>
        <authorList>
            <person name="Adams T.M."/>
            <person name="Armitage A.D."/>
            <person name="Sobczyk M.K."/>
            <person name="Bates H.J."/>
            <person name="Dunwell J.M."/>
            <person name="Nellist C.F."/>
            <person name="Harrison R.J."/>
        </authorList>
    </citation>
    <scope>NUCLEOTIDE SEQUENCE [LARGE SCALE GENOMIC DNA]</scope>
    <source>
        <strain evidence="1 2">SCRP333</strain>
    </source>
</reference>
<organism evidence="1 2">
    <name type="scientific">Phytophthora rubi</name>
    <dbReference type="NCBI Taxonomy" id="129364"/>
    <lineage>
        <taxon>Eukaryota</taxon>
        <taxon>Sar</taxon>
        <taxon>Stramenopiles</taxon>
        <taxon>Oomycota</taxon>
        <taxon>Peronosporomycetes</taxon>
        <taxon>Peronosporales</taxon>
        <taxon>Peronosporaceae</taxon>
        <taxon>Phytophthora</taxon>
    </lineage>
</organism>
<dbReference type="AlphaFoldDB" id="A0A6A4F5M6"/>
<proteinExistence type="predicted"/>
<dbReference type="Proteomes" id="UP000434957">
    <property type="component" value="Unassembled WGS sequence"/>
</dbReference>
<keyword evidence="2" id="KW-1185">Reference proteome</keyword>
<dbReference type="EMBL" id="QXFT01000888">
    <property type="protein sequence ID" value="KAE9333812.1"/>
    <property type="molecule type" value="Genomic_DNA"/>
</dbReference>
<gene>
    <name evidence="1" type="ORF">PR003_g13839</name>
</gene>
<comment type="caution">
    <text evidence="1">The sequence shown here is derived from an EMBL/GenBank/DDBJ whole genome shotgun (WGS) entry which is preliminary data.</text>
</comment>